<evidence type="ECO:0000313" key="4">
    <source>
        <dbReference type="EMBL" id="EKD15799.1"/>
    </source>
</evidence>
<dbReference type="PANTHER" id="PTHR12203:SF22">
    <property type="entry name" value="CAPSULE ASSOCIATED PROTEIN"/>
    <property type="match status" value="1"/>
</dbReference>
<dbReference type="OMA" id="PAPMYWN"/>
<evidence type="ECO:0000256" key="1">
    <source>
        <dbReference type="SAM" id="MobiDB-lite"/>
    </source>
</evidence>
<dbReference type="InterPro" id="IPR006598">
    <property type="entry name" value="CAP10"/>
</dbReference>
<feature type="region of interest" description="Disordered" evidence="1">
    <location>
        <begin position="820"/>
        <end position="839"/>
    </location>
</feature>
<name>K1XTE3_MARBU</name>
<keyword evidence="5" id="KW-1185">Reference proteome</keyword>
<gene>
    <name evidence="4" type="ORF">MBM_05810</name>
</gene>
<dbReference type="SMART" id="SM00672">
    <property type="entry name" value="CAP10"/>
    <property type="match status" value="1"/>
</dbReference>
<feature type="compositionally biased region" description="Polar residues" evidence="1">
    <location>
        <begin position="826"/>
        <end position="839"/>
    </location>
</feature>
<dbReference type="KEGG" id="mbe:MBM_05810"/>
<keyword evidence="2" id="KW-1133">Transmembrane helix</keyword>
<dbReference type="InterPro" id="IPR051091">
    <property type="entry name" value="O-Glucosyltr/Glycosyltrsf_90"/>
</dbReference>
<reference evidence="4 5" key="1">
    <citation type="journal article" date="2012" name="BMC Genomics">
        <title>Sequencing the genome of Marssonina brunnea reveals fungus-poplar co-evolution.</title>
        <authorList>
            <person name="Zhu S."/>
            <person name="Cao Y.-Z."/>
            <person name="Jiang C."/>
            <person name="Tan B.-Y."/>
            <person name="Wang Z."/>
            <person name="Feng S."/>
            <person name="Zhang L."/>
            <person name="Su X.-H."/>
            <person name="Brejova B."/>
            <person name="Vinar T."/>
            <person name="Xu M."/>
            <person name="Wang M.-X."/>
            <person name="Zhang S.-G."/>
            <person name="Huang M.-R."/>
            <person name="Wu R."/>
            <person name="Zhou Y."/>
        </authorList>
    </citation>
    <scope>NUCLEOTIDE SEQUENCE [LARGE SCALE GENOMIC DNA]</scope>
    <source>
        <strain evidence="4 5">MB_m1</strain>
    </source>
</reference>
<dbReference type="Proteomes" id="UP000006753">
    <property type="component" value="Unassembled WGS sequence"/>
</dbReference>
<dbReference type="AlphaFoldDB" id="K1XTE3"/>
<dbReference type="InParanoid" id="K1XTE3"/>
<dbReference type="PANTHER" id="PTHR12203">
    <property type="entry name" value="KDEL LYS-ASP-GLU-LEU CONTAINING - RELATED"/>
    <property type="match status" value="1"/>
</dbReference>
<dbReference type="OrthoDB" id="541052at2759"/>
<dbReference type="eggNOG" id="KOG2458">
    <property type="taxonomic scope" value="Eukaryota"/>
</dbReference>
<keyword evidence="2" id="KW-0812">Transmembrane</keyword>
<organism evidence="4 5">
    <name type="scientific">Marssonina brunnea f. sp. multigermtubi (strain MB_m1)</name>
    <name type="common">Marssonina leaf spot fungus</name>
    <dbReference type="NCBI Taxonomy" id="1072389"/>
    <lineage>
        <taxon>Eukaryota</taxon>
        <taxon>Fungi</taxon>
        <taxon>Dikarya</taxon>
        <taxon>Ascomycota</taxon>
        <taxon>Pezizomycotina</taxon>
        <taxon>Leotiomycetes</taxon>
        <taxon>Helotiales</taxon>
        <taxon>Drepanopezizaceae</taxon>
        <taxon>Drepanopeziza</taxon>
    </lineage>
</organism>
<accession>K1XTE3</accession>
<evidence type="ECO:0000256" key="2">
    <source>
        <dbReference type="SAM" id="Phobius"/>
    </source>
</evidence>
<keyword evidence="2" id="KW-0472">Membrane</keyword>
<evidence type="ECO:0000259" key="3">
    <source>
        <dbReference type="SMART" id="SM00672"/>
    </source>
</evidence>
<dbReference type="HOGENOM" id="CLU_005027_4_2_1"/>
<feature type="domain" description="Glycosyl transferase CAP10" evidence="3">
    <location>
        <begin position="509"/>
        <end position="806"/>
    </location>
</feature>
<sequence>MRSECTGLALLGLHLTTYFKFELEDILDTLDMLEILPPTGTGHAGHAGHARLREAWANQGRAGEPRVAELQTCRLADLQCPNRNHHQPSLLPQRSSHLQSPITTTHFEQHSHNDTVTTTNLLSTYYQPTITVLLPILPASVAAAVTSACSCSSYLPPSPLHLHPRPPRLRLSTPMKINSPVSMAFAPPRRSSGWARILLMSILIVCALFYMRNPHPTLSMNEPMDATPGHLPGTPADSAKPQKPAAEAHPIDTLIKAADKVYEDLLKKESHDIKSAAADYRKRRGRHPPPGFDLWYKFATEHGAVMVEDFFDQIYHDLAPFWGLPPSTMRKEAWDYEMTINIRNHTAVAGSDWFWTRIWQNLTQTIEHLLPDMDLALNAMDEPRIVAPWEEISKLMEIEQQTRSMPPPAEVVTEFSSLSAKPEPEVKVRDKNWENTRRSWCTRNTNRFTDFSGPFWKVASRGCHPESLARTTEDMTDFSHTAQISLANTVPHTYKGYVSNFTLSSDFCHQPDLQALHGMMINPLSVSSTKTFFPMFGGSKLPTNNEILLPAPMYWNGEERFSGGDDHGLPWLEKQNKVIWRGVATGGRHNELNWKGFQRHRFVAMTNATQVSGAEAWTLHPDNWALPTTNFNLAAQQENRLGEWTSEWADTGFMDLMCPPEEASCEYMKHHFKMLPGMKMAEQFGRKYVPDIDGNSFSGRYRGFLLSTSLPIKATIFREWHDSRLVPWKHFVPMDNRFMDFWGIMEYFLGYEGENIKIEGHDEQAQKIAEEGQSWANKVLRREDMQIYVLRLLLEYARLCDDRREKMGWVEDLLEKWGEEDMNESGPRQSAGSGTTNTLGPRLAAAAAAEKIKVACVHGWRTAQK</sequence>
<dbReference type="EMBL" id="JH921440">
    <property type="protein sequence ID" value="EKD15799.1"/>
    <property type="molecule type" value="Genomic_DNA"/>
</dbReference>
<protein>
    <submittedName>
        <fullName evidence="4">Capsular associated protein</fullName>
    </submittedName>
</protein>
<feature type="transmembrane region" description="Helical" evidence="2">
    <location>
        <begin position="193"/>
        <end position="211"/>
    </location>
</feature>
<proteinExistence type="predicted"/>
<evidence type="ECO:0000313" key="5">
    <source>
        <dbReference type="Proteomes" id="UP000006753"/>
    </source>
</evidence>
<feature type="region of interest" description="Disordered" evidence="1">
    <location>
        <begin position="220"/>
        <end position="247"/>
    </location>
</feature>
<dbReference type="Pfam" id="PF05686">
    <property type="entry name" value="Glyco_transf_90"/>
    <property type="match status" value="1"/>
</dbReference>